<evidence type="ECO:0000259" key="1">
    <source>
        <dbReference type="Pfam" id="PF05699"/>
    </source>
</evidence>
<feature type="non-terminal residue" evidence="2">
    <location>
        <position position="1"/>
    </location>
</feature>
<dbReference type="SUPFAM" id="SSF53098">
    <property type="entry name" value="Ribonuclease H-like"/>
    <property type="match status" value="1"/>
</dbReference>
<reference evidence="2 3" key="1">
    <citation type="submission" date="2021-06" db="EMBL/GenBank/DDBJ databases">
        <authorList>
            <person name="Kallberg Y."/>
            <person name="Tangrot J."/>
            <person name="Rosling A."/>
        </authorList>
    </citation>
    <scope>NUCLEOTIDE SEQUENCE [LARGE SCALE GENOMIC DNA]</scope>
    <source>
        <strain evidence="2 3">120-4 pot B 10/14</strain>
    </source>
</reference>
<proteinExistence type="predicted"/>
<dbReference type="PANTHER" id="PTHR23272:SF21">
    <property type="entry name" value="BED ZINC FINGER AND HAT DIMERIZATION DOMAIN-CONTAINING PROTEIN"/>
    <property type="match status" value="1"/>
</dbReference>
<keyword evidence="3" id="KW-1185">Reference proteome</keyword>
<comment type="caution">
    <text evidence="2">The sequence shown here is derived from an EMBL/GenBank/DDBJ whole genome shotgun (WGS) entry which is preliminary data.</text>
</comment>
<organism evidence="2 3">
    <name type="scientific">Gigaspora margarita</name>
    <dbReference type="NCBI Taxonomy" id="4874"/>
    <lineage>
        <taxon>Eukaryota</taxon>
        <taxon>Fungi</taxon>
        <taxon>Fungi incertae sedis</taxon>
        <taxon>Mucoromycota</taxon>
        <taxon>Glomeromycotina</taxon>
        <taxon>Glomeromycetes</taxon>
        <taxon>Diversisporales</taxon>
        <taxon>Gigasporaceae</taxon>
        <taxon>Gigaspora</taxon>
    </lineage>
</organism>
<dbReference type="EMBL" id="CAJVQB010059711">
    <property type="protein sequence ID" value="CAG8839091.1"/>
    <property type="molecule type" value="Genomic_DNA"/>
</dbReference>
<evidence type="ECO:0000313" key="2">
    <source>
        <dbReference type="EMBL" id="CAG8839091.1"/>
    </source>
</evidence>
<accession>A0ABN7WSB0</accession>
<gene>
    <name evidence="2" type="ORF">GMARGA_LOCUS34291</name>
</gene>
<evidence type="ECO:0000313" key="3">
    <source>
        <dbReference type="Proteomes" id="UP000789901"/>
    </source>
</evidence>
<dbReference type="Proteomes" id="UP000789901">
    <property type="component" value="Unassembled WGS sequence"/>
</dbReference>
<feature type="domain" description="HAT C-terminal dimerisation" evidence="1">
    <location>
        <begin position="45"/>
        <end position="124"/>
    </location>
</feature>
<dbReference type="Pfam" id="PF05699">
    <property type="entry name" value="Dimer_Tnp_hAT"/>
    <property type="match status" value="1"/>
</dbReference>
<dbReference type="InterPro" id="IPR008906">
    <property type="entry name" value="HATC_C_dom"/>
</dbReference>
<protein>
    <submittedName>
        <fullName evidence="2">7326_t:CDS:1</fullName>
    </submittedName>
</protein>
<dbReference type="InterPro" id="IPR012337">
    <property type="entry name" value="RNaseH-like_sf"/>
</dbReference>
<sequence length="137" mass="15297">MRNIFETDYLPATSNNNLNIINTVKSTTRSMLDLDFDEDDSNIDELDCYISEKPANRDIDVLGWWKAHQAQFPRLACMARDYLAIPASTVASERAFSAGGNMITNERSSLAPKTVRIAQCLRSWALGPLKGKLGDLE</sequence>
<name>A0ABN7WSB0_GIGMA</name>
<dbReference type="PANTHER" id="PTHR23272">
    <property type="entry name" value="BED FINGER-RELATED"/>
    <property type="match status" value="1"/>
</dbReference>